<keyword evidence="4" id="KW-0808">Transferase</keyword>
<dbReference type="OrthoDB" id="8062037at2759"/>
<dbReference type="Proteomes" id="UP000794436">
    <property type="component" value="Unassembled WGS sequence"/>
</dbReference>
<dbReference type="Gene3D" id="3.30.40.10">
    <property type="entry name" value="Zinc/RING finger domain, C3HC4 (zinc finger)"/>
    <property type="match status" value="1"/>
</dbReference>
<dbReference type="GO" id="GO:0061630">
    <property type="term" value="F:ubiquitin protein ligase activity"/>
    <property type="evidence" value="ECO:0007669"/>
    <property type="project" value="UniProtKB-EC"/>
</dbReference>
<keyword evidence="5" id="KW-0812">Transmembrane</keyword>
<evidence type="ECO:0000256" key="4">
    <source>
        <dbReference type="ARBA" id="ARBA00022679"/>
    </source>
</evidence>
<keyword evidence="9" id="KW-0862">Zinc</keyword>
<feature type="domain" description="RING-type" evidence="14">
    <location>
        <begin position="271"/>
        <end position="311"/>
    </location>
</feature>
<evidence type="ECO:0000256" key="3">
    <source>
        <dbReference type="ARBA" id="ARBA00012483"/>
    </source>
</evidence>
<dbReference type="GO" id="GO:0016020">
    <property type="term" value="C:membrane"/>
    <property type="evidence" value="ECO:0007669"/>
    <property type="project" value="UniProtKB-SubCell"/>
</dbReference>
<dbReference type="PANTHER" id="PTHR45977">
    <property type="entry name" value="TARGET OF ERK KINASE MPK-1"/>
    <property type="match status" value="1"/>
</dbReference>
<accession>A0A8K1CPG6</accession>
<comment type="caution">
    <text evidence="15">The sequence shown here is derived from an EMBL/GenBank/DDBJ whole genome shotgun (WGS) entry which is preliminary data.</text>
</comment>
<gene>
    <name evidence="15" type="ORF">Poli38472_003987</name>
</gene>
<evidence type="ECO:0000256" key="8">
    <source>
        <dbReference type="ARBA" id="ARBA00022786"/>
    </source>
</evidence>
<keyword evidence="6" id="KW-0479">Metal-binding</keyword>
<keyword evidence="10" id="KW-1133">Transmembrane helix</keyword>
<evidence type="ECO:0000256" key="12">
    <source>
        <dbReference type="PROSITE-ProRule" id="PRU00175"/>
    </source>
</evidence>
<feature type="region of interest" description="Disordered" evidence="13">
    <location>
        <begin position="47"/>
        <end position="99"/>
    </location>
</feature>
<dbReference type="GO" id="GO:0008270">
    <property type="term" value="F:zinc ion binding"/>
    <property type="evidence" value="ECO:0007669"/>
    <property type="project" value="UniProtKB-KW"/>
</dbReference>
<evidence type="ECO:0000313" key="16">
    <source>
        <dbReference type="Proteomes" id="UP000794436"/>
    </source>
</evidence>
<keyword evidence="11" id="KW-0472">Membrane</keyword>
<evidence type="ECO:0000256" key="6">
    <source>
        <dbReference type="ARBA" id="ARBA00022723"/>
    </source>
</evidence>
<dbReference type="GO" id="GO:0006511">
    <property type="term" value="P:ubiquitin-dependent protein catabolic process"/>
    <property type="evidence" value="ECO:0007669"/>
    <property type="project" value="TreeGrafter"/>
</dbReference>
<dbReference type="EMBL" id="SPLM01000036">
    <property type="protein sequence ID" value="TMW66222.1"/>
    <property type="molecule type" value="Genomic_DNA"/>
</dbReference>
<keyword evidence="16" id="KW-1185">Reference proteome</keyword>
<evidence type="ECO:0000256" key="13">
    <source>
        <dbReference type="SAM" id="MobiDB-lite"/>
    </source>
</evidence>
<dbReference type="SUPFAM" id="SSF57850">
    <property type="entry name" value="RING/U-box"/>
    <property type="match status" value="1"/>
</dbReference>
<comment type="subcellular location">
    <subcellularLocation>
        <location evidence="2">Membrane</location>
        <topology evidence="2">Multi-pass membrane protein</topology>
    </subcellularLocation>
</comment>
<sequence length="321" mass="35486">MVFVSLEGFLAVDGMTTVDANATCVVSGKTQTTHKAPLHVVITPGSRTLSLPSSTSTASSSGQKRSRLRRAASSFASLSTVTRGSHASPPVGTTASSPGTASAAHQFVLYVTDHDVHHKWVLAKTQDEHTQLQKMIASTTVACERKHACCASLRRIVESTQYKQPKRRWSESRVQTQVARCQMMQEYLNDLIGAVRGQEQECASTTQAWELLDAFLGVQTQRDEVADSILLATMAETPRPRRFSHRPSINLEPEQPTTVLEEEDDHQATECPICCTDFEDEVTSELPCGHTYHVDCVRVWLRMQHTCPVCRIPIVHTNTMP</sequence>
<reference evidence="15" key="1">
    <citation type="submission" date="2019-03" db="EMBL/GenBank/DDBJ databases">
        <title>Long read genome sequence of the mycoparasitic Pythium oligandrum ATCC 38472 isolated from sugarbeet rhizosphere.</title>
        <authorList>
            <person name="Gaulin E."/>
        </authorList>
    </citation>
    <scope>NUCLEOTIDE SEQUENCE</scope>
    <source>
        <strain evidence="15">ATCC 38472_TT</strain>
    </source>
</reference>
<dbReference type="AlphaFoldDB" id="A0A8K1CPG6"/>
<evidence type="ECO:0000256" key="10">
    <source>
        <dbReference type="ARBA" id="ARBA00022989"/>
    </source>
</evidence>
<evidence type="ECO:0000256" key="11">
    <source>
        <dbReference type="ARBA" id="ARBA00023136"/>
    </source>
</evidence>
<protein>
    <recommendedName>
        <fullName evidence="3">RING-type E3 ubiquitin transferase</fullName>
        <ecNumber evidence="3">2.3.2.27</ecNumber>
    </recommendedName>
</protein>
<keyword evidence="8" id="KW-0833">Ubl conjugation pathway</keyword>
<evidence type="ECO:0000256" key="5">
    <source>
        <dbReference type="ARBA" id="ARBA00022692"/>
    </source>
</evidence>
<comment type="catalytic activity">
    <reaction evidence="1">
        <text>S-ubiquitinyl-[E2 ubiquitin-conjugating enzyme]-L-cysteine + [acceptor protein]-L-lysine = [E2 ubiquitin-conjugating enzyme]-L-cysteine + N(6)-ubiquitinyl-[acceptor protein]-L-lysine.</text>
        <dbReference type="EC" id="2.3.2.27"/>
    </reaction>
</comment>
<evidence type="ECO:0000256" key="2">
    <source>
        <dbReference type="ARBA" id="ARBA00004141"/>
    </source>
</evidence>
<keyword evidence="7 12" id="KW-0863">Zinc-finger</keyword>
<dbReference type="CDD" id="cd16454">
    <property type="entry name" value="RING-H2_PA-TM-RING"/>
    <property type="match status" value="1"/>
</dbReference>
<name>A0A8K1CPG6_PYTOL</name>
<dbReference type="PANTHER" id="PTHR45977:SF4">
    <property type="entry name" value="RING-TYPE DOMAIN-CONTAINING PROTEIN"/>
    <property type="match status" value="1"/>
</dbReference>
<organism evidence="15 16">
    <name type="scientific">Pythium oligandrum</name>
    <name type="common">Mycoparasitic fungus</name>
    <dbReference type="NCBI Taxonomy" id="41045"/>
    <lineage>
        <taxon>Eukaryota</taxon>
        <taxon>Sar</taxon>
        <taxon>Stramenopiles</taxon>
        <taxon>Oomycota</taxon>
        <taxon>Peronosporomycetes</taxon>
        <taxon>Pythiales</taxon>
        <taxon>Pythiaceae</taxon>
        <taxon>Pythium</taxon>
    </lineage>
</organism>
<evidence type="ECO:0000256" key="1">
    <source>
        <dbReference type="ARBA" id="ARBA00000900"/>
    </source>
</evidence>
<dbReference type="PROSITE" id="PS50089">
    <property type="entry name" value="ZF_RING_2"/>
    <property type="match status" value="1"/>
</dbReference>
<dbReference type="EC" id="2.3.2.27" evidence="3"/>
<dbReference type="SMART" id="SM00184">
    <property type="entry name" value="RING"/>
    <property type="match status" value="1"/>
</dbReference>
<evidence type="ECO:0000256" key="7">
    <source>
        <dbReference type="ARBA" id="ARBA00022771"/>
    </source>
</evidence>
<dbReference type="InterPro" id="IPR013083">
    <property type="entry name" value="Znf_RING/FYVE/PHD"/>
</dbReference>
<evidence type="ECO:0000259" key="14">
    <source>
        <dbReference type="PROSITE" id="PS50089"/>
    </source>
</evidence>
<proteinExistence type="predicted"/>
<feature type="compositionally biased region" description="Low complexity" evidence="13">
    <location>
        <begin position="47"/>
        <end position="62"/>
    </location>
</feature>
<evidence type="ECO:0000256" key="9">
    <source>
        <dbReference type="ARBA" id="ARBA00022833"/>
    </source>
</evidence>
<dbReference type="InterPro" id="IPR001841">
    <property type="entry name" value="Znf_RING"/>
</dbReference>
<evidence type="ECO:0000313" key="15">
    <source>
        <dbReference type="EMBL" id="TMW66222.1"/>
    </source>
</evidence>
<dbReference type="GO" id="GO:0016567">
    <property type="term" value="P:protein ubiquitination"/>
    <property type="evidence" value="ECO:0007669"/>
    <property type="project" value="TreeGrafter"/>
</dbReference>
<dbReference type="Pfam" id="PF13639">
    <property type="entry name" value="zf-RING_2"/>
    <property type="match status" value="1"/>
</dbReference>